<keyword evidence="2" id="KW-0808">Transferase</keyword>
<dbReference type="SUPFAM" id="SSF52540">
    <property type="entry name" value="P-loop containing nucleoside triphosphate hydrolases"/>
    <property type="match status" value="2"/>
</dbReference>
<evidence type="ECO:0000313" key="5">
    <source>
        <dbReference type="WBParaSite" id="maker-uti_cns_0004192-snap-gene-0.6-mRNA-1"/>
    </source>
</evidence>
<keyword evidence="4" id="KW-1185">Reference proteome</keyword>
<dbReference type="Gene3D" id="3.40.50.300">
    <property type="entry name" value="P-loop containing nucleotide triphosphate hydrolases"/>
    <property type="match status" value="2"/>
</dbReference>
<dbReference type="Proteomes" id="UP000095280">
    <property type="component" value="Unplaced"/>
</dbReference>
<feature type="domain" description="Sulfotransferase" evidence="3">
    <location>
        <begin position="329"/>
        <end position="413"/>
    </location>
</feature>
<comment type="similarity">
    <text evidence="1">Belongs to the sulfotransferase 1 family.</text>
</comment>
<dbReference type="AlphaFoldDB" id="A0A1I8H2X7"/>
<evidence type="ECO:0000256" key="2">
    <source>
        <dbReference type="ARBA" id="ARBA00022679"/>
    </source>
</evidence>
<organism evidence="4 5">
    <name type="scientific">Macrostomum lignano</name>
    <dbReference type="NCBI Taxonomy" id="282301"/>
    <lineage>
        <taxon>Eukaryota</taxon>
        <taxon>Metazoa</taxon>
        <taxon>Spiralia</taxon>
        <taxon>Lophotrochozoa</taxon>
        <taxon>Platyhelminthes</taxon>
        <taxon>Rhabditophora</taxon>
        <taxon>Macrostomorpha</taxon>
        <taxon>Macrostomida</taxon>
        <taxon>Macrostomidae</taxon>
        <taxon>Macrostomum</taxon>
    </lineage>
</organism>
<dbReference type="WBParaSite" id="maker-uti_cns_0004192-snap-gene-0.6-mRNA-1">
    <property type="protein sequence ID" value="maker-uti_cns_0004192-snap-gene-0.6-mRNA-1"/>
    <property type="gene ID" value="maker-uti_cns_0004192-snap-gene-0.6"/>
</dbReference>
<proteinExistence type="inferred from homology"/>
<dbReference type="InterPro" id="IPR027417">
    <property type="entry name" value="P-loop_NTPase"/>
</dbReference>
<accession>A0A1I8H2X7</accession>
<dbReference type="GO" id="GO:0008146">
    <property type="term" value="F:sulfotransferase activity"/>
    <property type="evidence" value="ECO:0007669"/>
    <property type="project" value="InterPro"/>
</dbReference>
<dbReference type="InterPro" id="IPR000863">
    <property type="entry name" value="Sulfotransferase_dom"/>
</dbReference>
<protein>
    <submittedName>
        <fullName evidence="5">Sulfotransfer_1 domain-containing protein</fullName>
    </submittedName>
</protein>
<evidence type="ECO:0000313" key="4">
    <source>
        <dbReference type="Proteomes" id="UP000095280"/>
    </source>
</evidence>
<dbReference type="PANTHER" id="PTHR11783">
    <property type="entry name" value="SULFOTRANSFERASE SULT"/>
    <property type="match status" value="1"/>
</dbReference>
<sequence length="460" mass="52619">QTEEMQKTTEDSKTDAVDTKAAPVEMSQLNPKYPKMMNEFVYKDVLFVHWTTRRNIELVEQEFEFLPDDLLIATFPKSGTTLMQELAWLLRHNLDFAGAKASRVFERVPFLEENWTSQFPGHPEGCYPMQYLPEMPRPRIIKTHLPYHIIGPRIEAAPGPGFKTICVLRNPKDVLVSYYHFYKGVVDYGPWPWDFSSFFDMWMDGWIVAGDWFRVAKAWWAQRNRPDLLLVKFEDLVRRPALEIPRVADSWALKSQDDVKRFDAMKENPATNYSGVPGMLDSFSFMRSGKVGDWKRFFTVSQSEQFDRIYQAEMAGTGLDWSSMAPAGRLEIPRVAEFLGVEVGQDDVKRLANALSFDAMKENPATNYSGVPGMLDSFSFMRSGKVGDWKRFFTVSQSEQFDRIYQAEMAGTGLFRAGRVRVTSSTGSTELRSSARTLHLNELFVIFAGTAATAMSVRHV</sequence>
<name>A0A1I8H2X7_9PLAT</name>
<evidence type="ECO:0000259" key="3">
    <source>
        <dbReference type="Pfam" id="PF00685"/>
    </source>
</evidence>
<dbReference type="Pfam" id="PF00685">
    <property type="entry name" value="Sulfotransfer_1"/>
    <property type="match status" value="2"/>
</dbReference>
<evidence type="ECO:0000256" key="1">
    <source>
        <dbReference type="ARBA" id="ARBA00005771"/>
    </source>
</evidence>
<reference evidence="5" key="1">
    <citation type="submission" date="2016-11" db="UniProtKB">
        <authorList>
            <consortium name="WormBaseParasite"/>
        </authorList>
    </citation>
    <scope>IDENTIFICATION</scope>
</reference>
<feature type="domain" description="Sulfotransferase" evidence="3">
    <location>
        <begin position="67"/>
        <end position="318"/>
    </location>
</feature>